<dbReference type="InterPro" id="IPR052158">
    <property type="entry name" value="INH-QAR"/>
</dbReference>
<keyword evidence="3" id="KW-1185">Reference proteome</keyword>
<evidence type="ECO:0000313" key="3">
    <source>
        <dbReference type="Proteomes" id="UP001628179"/>
    </source>
</evidence>
<dbReference type="RefSeq" id="XP_070919684.1">
    <property type="nucleotide sequence ID" value="XM_071063583.1"/>
</dbReference>
<organism evidence="2 3">
    <name type="scientific">Madurella fahalii</name>
    <dbReference type="NCBI Taxonomy" id="1157608"/>
    <lineage>
        <taxon>Eukaryota</taxon>
        <taxon>Fungi</taxon>
        <taxon>Dikarya</taxon>
        <taxon>Ascomycota</taxon>
        <taxon>Pezizomycotina</taxon>
        <taxon>Sordariomycetes</taxon>
        <taxon>Sordariomycetidae</taxon>
        <taxon>Sordariales</taxon>
        <taxon>Sordariales incertae sedis</taxon>
        <taxon>Madurella</taxon>
    </lineage>
</organism>
<dbReference type="InterPro" id="IPR002818">
    <property type="entry name" value="DJ-1/PfpI"/>
</dbReference>
<comment type="caution">
    <text evidence="2">The sequence shown here is derived from an EMBL/GenBank/DDBJ whole genome shotgun (WGS) entry which is preliminary data.</text>
</comment>
<protein>
    <recommendedName>
        <fullName evidence="1">DJ-1/PfpI domain-containing protein</fullName>
    </recommendedName>
</protein>
<dbReference type="Pfam" id="PF01965">
    <property type="entry name" value="DJ-1_PfpI"/>
    <property type="match status" value="1"/>
</dbReference>
<dbReference type="PANTHER" id="PTHR43130:SF15">
    <property type="entry name" value="THIJ_PFPI FAMILY PROTEIN (AFU_ORTHOLOGUE AFUA_5G14240)"/>
    <property type="match status" value="1"/>
</dbReference>
<feature type="domain" description="DJ-1/PfpI" evidence="1">
    <location>
        <begin position="152"/>
        <end position="246"/>
    </location>
</feature>
<name>A0ABQ0GJL5_9PEZI</name>
<accession>A0ABQ0GJL5</accession>
<reference evidence="2 3" key="1">
    <citation type="submission" date="2024-09" db="EMBL/GenBank/DDBJ databases">
        <title>Itraconazole resistance in Madurella fahalii resulting from another homologue of gene encoding cytochrome P450 14-alpha sterol demethylase (CYP51).</title>
        <authorList>
            <person name="Yoshioka I."/>
            <person name="Fahal A.H."/>
            <person name="Kaneko S."/>
            <person name="Yaguchi T."/>
        </authorList>
    </citation>
    <scope>NUCLEOTIDE SEQUENCE [LARGE SCALE GENOMIC DNA]</scope>
    <source>
        <strain evidence="2 3">IFM 68171</strain>
    </source>
</reference>
<dbReference type="SUPFAM" id="SSF52317">
    <property type="entry name" value="Class I glutamine amidotransferase-like"/>
    <property type="match status" value="1"/>
</dbReference>
<dbReference type="Gene3D" id="3.40.50.880">
    <property type="match status" value="1"/>
</dbReference>
<dbReference type="PANTHER" id="PTHR43130">
    <property type="entry name" value="ARAC-FAMILY TRANSCRIPTIONAL REGULATOR"/>
    <property type="match status" value="1"/>
</dbReference>
<dbReference type="GeneID" id="98178906"/>
<dbReference type="InterPro" id="IPR029062">
    <property type="entry name" value="Class_I_gatase-like"/>
</dbReference>
<evidence type="ECO:0000313" key="2">
    <source>
        <dbReference type="EMBL" id="GAB1317953.1"/>
    </source>
</evidence>
<evidence type="ECO:0000259" key="1">
    <source>
        <dbReference type="Pfam" id="PF01965"/>
    </source>
</evidence>
<gene>
    <name evidence="2" type="ORF">MFIFM68171_08163</name>
</gene>
<proteinExistence type="predicted"/>
<dbReference type="Proteomes" id="UP001628179">
    <property type="component" value="Unassembled WGS sequence"/>
</dbReference>
<dbReference type="EMBL" id="BAAFSV010000004">
    <property type="protein sequence ID" value="GAB1317953.1"/>
    <property type="molecule type" value="Genomic_DNA"/>
</dbReference>
<sequence length="286" mass="31364">MRLQGPLYSIAISTFLTPVFARPKLPPLPTNVTFPTHYAIVVWPSIASDDAFNPINVLNALTYWYPQLGMHFSILSATLNPVSTRLLSRSTLPEANATTAPPSDFGQAIVPTDTLEAVLARNGTTWVEPYPPDEDPERPHGGNVTKVLSPIEVLLVPGGGTSRPDRSVEIAFVRQIYPRLHSIFSVCTGATVLARSGILDGRRATSNKQGWERVIKTGPKVKWDYQARWVQDGNIWTTAEPAAGTDGAYAWVESVFGREIADYLAATVGYTRWRDGANDPFADVWA</sequence>